<keyword evidence="2" id="KW-0812">Transmembrane</keyword>
<evidence type="ECO:0008006" key="5">
    <source>
        <dbReference type="Google" id="ProtNLM"/>
    </source>
</evidence>
<dbReference type="AlphaFoldDB" id="A0A1Y1I0S9"/>
<gene>
    <name evidence="3" type="ORF">KFL_001090240</name>
</gene>
<dbReference type="GO" id="GO:0005783">
    <property type="term" value="C:endoplasmic reticulum"/>
    <property type="evidence" value="ECO:0000318"/>
    <property type="project" value="GO_Central"/>
</dbReference>
<feature type="transmembrane region" description="Helical" evidence="2">
    <location>
        <begin position="118"/>
        <end position="141"/>
    </location>
</feature>
<dbReference type="OrthoDB" id="2016540at2759"/>
<evidence type="ECO:0000313" key="3">
    <source>
        <dbReference type="EMBL" id="GAQ82376.1"/>
    </source>
</evidence>
<organism evidence="3 4">
    <name type="scientific">Klebsormidium nitens</name>
    <name type="common">Green alga</name>
    <name type="synonym">Ulothrix nitens</name>
    <dbReference type="NCBI Taxonomy" id="105231"/>
    <lineage>
        <taxon>Eukaryota</taxon>
        <taxon>Viridiplantae</taxon>
        <taxon>Streptophyta</taxon>
        <taxon>Klebsormidiophyceae</taxon>
        <taxon>Klebsormidiales</taxon>
        <taxon>Klebsormidiaceae</taxon>
        <taxon>Klebsormidium</taxon>
    </lineage>
</organism>
<evidence type="ECO:0000313" key="4">
    <source>
        <dbReference type="Proteomes" id="UP000054558"/>
    </source>
</evidence>
<evidence type="ECO:0000256" key="1">
    <source>
        <dbReference type="SAM" id="MobiDB-lite"/>
    </source>
</evidence>
<accession>A0A1Y1I0S9</accession>
<dbReference type="GO" id="GO:0016020">
    <property type="term" value="C:membrane"/>
    <property type="evidence" value="ECO:0000318"/>
    <property type="project" value="GO_Central"/>
</dbReference>
<protein>
    <recommendedName>
        <fullName evidence="5">Vacuole membrane protein 1</fullName>
    </recommendedName>
</protein>
<dbReference type="Proteomes" id="UP000054558">
    <property type="component" value="Unassembled WGS sequence"/>
</dbReference>
<feature type="transmembrane region" description="Helical" evidence="2">
    <location>
        <begin position="398"/>
        <end position="419"/>
    </location>
</feature>
<dbReference type="EMBL" id="DF237058">
    <property type="protein sequence ID" value="GAQ82376.1"/>
    <property type="molecule type" value="Genomic_DNA"/>
</dbReference>
<feature type="region of interest" description="Disordered" evidence="1">
    <location>
        <begin position="439"/>
        <end position="460"/>
    </location>
</feature>
<keyword evidence="4" id="KW-1185">Reference proteome</keyword>
<sequence>MAQTAGDFEGEIKGMEGPSGTEEDLAGRQKQEMHALQDAQRRLRDRLSLTRHPLLTLKYFCLAVLEYLTETLQYLRRRRFMQAVLLLFGLVASTCWVLDVPQHKYIHELVATFKYAVWWILLGIASSIGLGSGLHTFVLYLGPHIAAFVMKATQCGRVDIKQSIYDTAQWHVESTWARKSCEDLGPPAFPHFPSEHGGYKVPILTLLRQVQVEAVLWGLGTALGELPPYFVSRAARLSGERVKELEDLDREDTEGRGTLMERAQRFIFHHAKNFGFFTILLFASVPNPLFDLAGITCGHFLVPFAKFFSATLIGKAIIKTHIQTFFIILVFNAASVERVERALQWAMKHAPGGSERLVSQVLALFDKARDKFSEDSNGNCASIPQPTEKSAKLSVSTVWNTIVTLMLVGFLGSIVTSTARGYLFEKHKAELLTLAGKQKAEARGDSLSEQRLDRLESKEA</sequence>
<name>A0A1Y1I0S9_KLENI</name>
<feature type="region of interest" description="Disordered" evidence="1">
    <location>
        <begin position="1"/>
        <end position="28"/>
    </location>
</feature>
<evidence type="ECO:0000256" key="2">
    <source>
        <dbReference type="SAM" id="Phobius"/>
    </source>
</evidence>
<dbReference type="OMA" id="EEPYDKR"/>
<reference evidence="3 4" key="1">
    <citation type="journal article" date="2014" name="Nat. Commun.">
        <title>Klebsormidium flaccidum genome reveals primary factors for plant terrestrial adaptation.</title>
        <authorList>
            <person name="Hori K."/>
            <person name="Maruyama F."/>
            <person name="Fujisawa T."/>
            <person name="Togashi T."/>
            <person name="Yamamoto N."/>
            <person name="Seo M."/>
            <person name="Sato S."/>
            <person name="Yamada T."/>
            <person name="Mori H."/>
            <person name="Tajima N."/>
            <person name="Moriyama T."/>
            <person name="Ikeuchi M."/>
            <person name="Watanabe M."/>
            <person name="Wada H."/>
            <person name="Kobayashi K."/>
            <person name="Saito M."/>
            <person name="Masuda T."/>
            <person name="Sasaki-Sekimoto Y."/>
            <person name="Mashiguchi K."/>
            <person name="Awai K."/>
            <person name="Shimojima M."/>
            <person name="Masuda S."/>
            <person name="Iwai M."/>
            <person name="Nobusawa T."/>
            <person name="Narise T."/>
            <person name="Kondo S."/>
            <person name="Saito H."/>
            <person name="Sato R."/>
            <person name="Murakawa M."/>
            <person name="Ihara Y."/>
            <person name="Oshima-Yamada Y."/>
            <person name="Ohtaka K."/>
            <person name="Satoh M."/>
            <person name="Sonobe K."/>
            <person name="Ishii M."/>
            <person name="Ohtani R."/>
            <person name="Kanamori-Sato M."/>
            <person name="Honoki R."/>
            <person name="Miyazaki D."/>
            <person name="Mochizuki H."/>
            <person name="Umetsu J."/>
            <person name="Higashi K."/>
            <person name="Shibata D."/>
            <person name="Kamiya Y."/>
            <person name="Sato N."/>
            <person name="Nakamura Y."/>
            <person name="Tabata S."/>
            <person name="Ida S."/>
            <person name="Kurokawa K."/>
            <person name="Ohta H."/>
        </authorList>
    </citation>
    <scope>NUCLEOTIDE SEQUENCE [LARGE SCALE GENOMIC DNA]</scope>
    <source>
        <strain evidence="3 4">NIES-2285</strain>
    </source>
</reference>
<feature type="transmembrane region" description="Helical" evidence="2">
    <location>
        <begin position="316"/>
        <end position="335"/>
    </location>
</feature>
<dbReference type="GO" id="GO:0012505">
    <property type="term" value="C:endomembrane system"/>
    <property type="evidence" value="ECO:0000318"/>
    <property type="project" value="GO_Central"/>
</dbReference>
<keyword evidence="2" id="KW-0472">Membrane</keyword>
<feature type="transmembrane region" description="Helical" evidence="2">
    <location>
        <begin position="80"/>
        <end position="98"/>
    </location>
</feature>
<dbReference type="STRING" id="105231.A0A1Y1I0S9"/>
<keyword evidence="2" id="KW-1133">Transmembrane helix</keyword>
<proteinExistence type="predicted"/>